<comment type="caution">
    <text evidence="11">The sequence shown here is derived from an EMBL/GenBank/DDBJ whole genome shotgun (WGS) entry which is preliminary data.</text>
</comment>
<evidence type="ECO:0000256" key="1">
    <source>
        <dbReference type="ARBA" id="ARBA00004429"/>
    </source>
</evidence>
<keyword evidence="4 9" id="KW-0997">Cell inner membrane</keyword>
<dbReference type="RefSeq" id="WP_184044955.1">
    <property type="nucleotide sequence ID" value="NZ_JACIGK010000014.1"/>
</dbReference>
<dbReference type="GO" id="GO:0022857">
    <property type="term" value="F:transmembrane transporter activity"/>
    <property type="evidence" value="ECO:0007669"/>
    <property type="project" value="UniProtKB-UniRule"/>
</dbReference>
<comment type="subcellular location">
    <subcellularLocation>
        <location evidence="1 9">Cell inner membrane</location>
        <topology evidence="1 9">Multi-pass membrane protein</topology>
    </subcellularLocation>
</comment>
<protein>
    <recommendedName>
        <fullName evidence="9">TRAP transporter small permease protein</fullName>
    </recommendedName>
</protein>
<feature type="transmembrane region" description="Helical" evidence="9">
    <location>
        <begin position="103"/>
        <end position="119"/>
    </location>
</feature>
<comment type="subunit">
    <text evidence="9">The complex comprises the extracytoplasmic solute receptor protein and the two transmembrane proteins.</text>
</comment>
<evidence type="ECO:0000256" key="8">
    <source>
        <dbReference type="ARBA" id="ARBA00038436"/>
    </source>
</evidence>
<evidence type="ECO:0000256" key="5">
    <source>
        <dbReference type="ARBA" id="ARBA00022692"/>
    </source>
</evidence>
<feature type="transmembrane region" description="Helical" evidence="9">
    <location>
        <begin position="61"/>
        <end position="83"/>
    </location>
</feature>
<proteinExistence type="inferred from homology"/>
<accession>A0A7W6WA42</accession>
<dbReference type="PANTHER" id="PTHR35011:SF4">
    <property type="entry name" value="SLL1102 PROTEIN"/>
    <property type="match status" value="1"/>
</dbReference>
<sequence length="233" mass="26231">MVQSGFVLPHWLYWGLLVAFPLVFMAAVALFPGRDHGTVMPAAATGHWTPPGTRFTRIADAISHASGVFVSYWTVIAVVYYVFEVTARYFFNAPTNWAHEASFLIFGMMYVMAGAYGLLRHAHVRVDVIYVNLKPQTQAAIDVVTSVLFVFYMVVFLLTAWTFFAQSVDQQMFFFGQGYGNDMSSSEWRVDYAPVKLMMVIGAILLLIQGAAQIVKDVQKLFHVEPLPETRHD</sequence>
<comment type="caution">
    <text evidence="9">Lacks conserved residue(s) required for the propagation of feature annotation.</text>
</comment>
<dbReference type="InterPro" id="IPR007387">
    <property type="entry name" value="TRAP_DctQ"/>
</dbReference>
<reference evidence="11 12" key="1">
    <citation type="submission" date="2020-08" db="EMBL/GenBank/DDBJ databases">
        <title>Genome sequencing of Purple Non-Sulfur Bacteria from various extreme environments.</title>
        <authorList>
            <person name="Mayer M."/>
        </authorList>
    </citation>
    <scope>NUCLEOTIDE SEQUENCE [LARGE SCALE GENOMIC DNA]</scope>
    <source>
        <strain evidence="11 12">JA131</strain>
    </source>
</reference>
<evidence type="ECO:0000256" key="4">
    <source>
        <dbReference type="ARBA" id="ARBA00022519"/>
    </source>
</evidence>
<dbReference type="Proteomes" id="UP000554286">
    <property type="component" value="Unassembled WGS sequence"/>
</dbReference>
<dbReference type="AlphaFoldDB" id="A0A7W6WA42"/>
<keyword evidence="6 9" id="KW-1133">Transmembrane helix</keyword>
<gene>
    <name evidence="11" type="ORF">GGD89_002110</name>
</gene>
<comment type="similarity">
    <text evidence="8 9">Belongs to the TRAP transporter small permease family.</text>
</comment>
<evidence type="ECO:0000313" key="11">
    <source>
        <dbReference type="EMBL" id="MBB4266478.1"/>
    </source>
</evidence>
<dbReference type="EMBL" id="JACIGK010000014">
    <property type="protein sequence ID" value="MBB4266478.1"/>
    <property type="molecule type" value="Genomic_DNA"/>
</dbReference>
<evidence type="ECO:0000313" key="12">
    <source>
        <dbReference type="Proteomes" id="UP000554286"/>
    </source>
</evidence>
<comment type="function">
    <text evidence="9">Part of the tripartite ATP-independent periplasmic (TRAP) transport system.</text>
</comment>
<dbReference type="GO" id="GO:0005886">
    <property type="term" value="C:plasma membrane"/>
    <property type="evidence" value="ECO:0007669"/>
    <property type="project" value="UniProtKB-SubCell"/>
</dbReference>
<dbReference type="Pfam" id="PF04290">
    <property type="entry name" value="DctQ"/>
    <property type="match status" value="1"/>
</dbReference>
<dbReference type="InterPro" id="IPR055348">
    <property type="entry name" value="DctQ"/>
</dbReference>
<evidence type="ECO:0000259" key="10">
    <source>
        <dbReference type="Pfam" id="PF04290"/>
    </source>
</evidence>
<evidence type="ECO:0000256" key="9">
    <source>
        <dbReference type="RuleBase" id="RU369079"/>
    </source>
</evidence>
<feature type="transmembrane region" description="Helical" evidence="9">
    <location>
        <begin position="12"/>
        <end position="31"/>
    </location>
</feature>
<dbReference type="PANTHER" id="PTHR35011">
    <property type="entry name" value="2,3-DIKETO-L-GULONATE TRAP TRANSPORTER SMALL PERMEASE PROTEIN YIAM"/>
    <property type="match status" value="1"/>
</dbReference>
<evidence type="ECO:0000256" key="3">
    <source>
        <dbReference type="ARBA" id="ARBA00022475"/>
    </source>
</evidence>
<keyword evidence="3" id="KW-1003">Cell membrane</keyword>
<keyword evidence="5 9" id="KW-0812">Transmembrane</keyword>
<name>A0A7W6WA42_9PROT</name>
<evidence type="ECO:0000256" key="6">
    <source>
        <dbReference type="ARBA" id="ARBA00022989"/>
    </source>
</evidence>
<keyword evidence="7 9" id="KW-0472">Membrane</keyword>
<evidence type="ECO:0000256" key="7">
    <source>
        <dbReference type="ARBA" id="ARBA00023136"/>
    </source>
</evidence>
<feature type="domain" description="Tripartite ATP-independent periplasmic transporters DctQ component" evidence="10">
    <location>
        <begin position="80"/>
        <end position="219"/>
    </location>
</feature>
<keyword evidence="12" id="KW-1185">Reference proteome</keyword>
<organism evidence="11 12">
    <name type="scientific">Roseospira visakhapatnamensis</name>
    <dbReference type="NCBI Taxonomy" id="390880"/>
    <lineage>
        <taxon>Bacteria</taxon>
        <taxon>Pseudomonadati</taxon>
        <taxon>Pseudomonadota</taxon>
        <taxon>Alphaproteobacteria</taxon>
        <taxon>Rhodospirillales</taxon>
        <taxon>Rhodospirillaceae</taxon>
        <taxon>Roseospira</taxon>
    </lineage>
</organism>
<evidence type="ECO:0000256" key="2">
    <source>
        <dbReference type="ARBA" id="ARBA00022448"/>
    </source>
</evidence>
<feature type="transmembrane region" description="Helical" evidence="9">
    <location>
        <begin position="192"/>
        <end position="212"/>
    </location>
</feature>
<feature type="transmembrane region" description="Helical" evidence="9">
    <location>
        <begin position="140"/>
        <end position="164"/>
    </location>
</feature>
<keyword evidence="2 9" id="KW-0813">Transport</keyword>